<proteinExistence type="predicted"/>
<protein>
    <submittedName>
        <fullName evidence="2">Uncharacterized protein</fullName>
    </submittedName>
</protein>
<dbReference type="WBParaSite" id="PS1159_v2.g9030.t1">
    <property type="protein sequence ID" value="PS1159_v2.g9030.t1"/>
    <property type="gene ID" value="PS1159_v2.g9030"/>
</dbReference>
<name>A0AC35GV88_9BILA</name>
<accession>A0AC35GV88</accession>
<evidence type="ECO:0000313" key="2">
    <source>
        <dbReference type="WBParaSite" id="PS1159_v2.g9030.t1"/>
    </source>
</evidence>
<reference evidence="2" key="1">
    <citation type="submission" date="2022-11" db="UniProtKB">
        <authorList>
            <consortium name="WormBaseParasite"/>
        </authorList>
    </citation>
    <scope>IDENTIFICATION</scope>
</reference>
<dbReference type="Proteomes" id="UP000887580">
    <property type="component" value="Unplaced"/>
</dbReference>
<sequence>MSTKRKKLSKMTTKEQFLKDKSKSFGNDNSNRYSNINLDQNQKCLDFSIVQSNSKSNNDKLCEKEKSQKWNKTSKIPIFSNINDKFEERHKNYWTKDDSLISATNKSTLSLHISVYENSNECTNLDLDVNEKGNLIERFENKKRFFIGSSSLIQNLFEFPRQQETGEEKIPEIAEFKVSQKLLSFNKTDIEQQRYTYFFLN</sequence>
<evidence type="ECO:0000313" key="1">
    <source>
        <dbReference type="Proteomes" id="UP000887580"/>
    </source>
</evidence>
<organism evidence="1 2">
    <name type="scientific">Panagrolaimus sp. PS1159</name>
    <dbReference type="NCBI Taxonomy" id="55785"/>
    <lineage>
        <taxon>Eukaryota</taxon>
        <taxon>Metazoa</taxon>
        <taxon>Ecdysozoa</taxon>
        <taxon>Nematoda</taxon>
        <taxon>Chromadorea</taxon>
        <taxon>Rhabditida</taxon>
        <taxon>Tylenchina</taxon>
        <taxon>Panagrolaimomorpha</taxon>
        <taxon>Panagrolaimoidea</taxon>
        <taxon>Panagrolaimidae</taxon>
        <taxon>Panagrolaimus</taxon>
    </lineage>
</organism>